<dbReference type="AlphaFoldDB" id="A0A9K3K5T0"/>
<evidence type="ECO:0000256" key="1">
    <source>
        <dbReference type="ARBA" id="ARBA00006607"/>
    </source>
</evidence>
<dbReference type="Proteomes" id="UP000693970">
    <property type="component" value="Unassembled WGS sequence"/>
</dbReference>
<gene>
    <name evidence="4" type="ORF">IV203_006807</name>
</gene>
<evidence type="ECO:0000313" key="4">
    <source>
        <dbReference type="EMBL" id="KAG7337269.1"/>
    </source>
</evidence>
<feature type="region of interest" description="Disordered" evidence="3">
    <location>
        <begin position="159"/>
        <end position="178"/>
    </location>
</feature>
<sequence>MLRSSLSKAASQAAFRRHGALRFMSAKEIKFGVDGRTAMLKGVETLADAVQVTLGPKGRNAIIAQPYGPPKITKDGVTVAKSIDFEDPFENMGAQLIKSVASKTNDIAGDGTTTATVLARAIYKEGCKAVAAGLNPQDLRRGIQMAVDKVVATLEEISRPITTKKKSHRSEPSRQIQK</sequence>
<dbReference type="InterPro" id="IPR002423">
    <property type="entry name" value="Cpn60/GroEL/TCP-1"/>
</dbReference>
<keyword evidence="2" id="KW-0143">Chaperone</keyword>
<comment type="caution">
    <text evidence="4">The sequence shown here is derived from an EMBL/GenBank/DDBJ whole genome shotgun (WGS) entry which is preliminary data.</text>
</comment>
<keyword evidence="5" id="KW-1185">Reference proteome</keyword>
<dbReference type="GO" id="GO:0005524">
    <property type="term" value="F:ATP binding"/>
    <property type="evidence" value="ECO:0007669"/>
    <property type="project" value="InterPro"/>
</dbReference>
<reference evidence="4" key="2">
    <citation type="submission" date="2021-04" db="EMBL/GenBank/DDBJ databases">
        <authorList>
            <person name="Podell S."/>
        </authorList>
    </citation>
    <scope>NUCLEOTIDE SEQUENCE</scope>
    <source>
        <strain evidence="4">Hildebrandi</strain>
    </source>
</reference>
<name>A0A9K3K5T0_9STRA</name>
<comment type="similarity">
    <text evidence="1">Belongs to the chaperonin (HSP60) family.</text>
</comment>
<reference evidence="4" key="1">
    <citation type="journal article" date="2021" name="Sci. Rep.">
        <title>Diploid genomic architecture of Nitzschia inconspicua, an elite biomass production diatom.</title>
        <authorList>
            <person name="Oliver A."/>
            <person name="Podell S."/>
            <person name="Pinowska A."/>
            <person name="Traller J.C."/>
            <person name="Smith S.R."/>
            <person name="McClure R."/>
            <person name="Beliaev A."/>
            <person name="Bohutskyi P."/>
            <person name="Hill E.A."/>
            <person name="Rabines A."/>
            <person name="Zheng H."/>
            <person name="Allen L.Z."/>
            <person name="Kuo A."/>
            <person name="Grigoriev I.V."/>
            <person name="Allen A.E."/>
            <person name="Hazlebeck D."/>
            <person name="Allen E.E."/>
        </authorList>
    </citation>
    <scope>NUCLEOTIDE SEQUENCE</scope>
    <source>
        <strain evidence="4">Hildebrandi</strain>
    </source>
</reference>
<evidence type="ECO:0000256" key="2">
    <source>
        <dbReference type="ARBA" id="ARBA00023186"/>
    </source>
</evidence>
<dbReference type="OrthoDB" id="496at2759"/>
<accession>A0A9K3K5T0</accession>
<dbReference type="GO" id="GO:0042026">
    <property type="term" value="P:protein refolding"/>
    <property type="evidence" value="ECO:0007669"/>
    <property type="project" value="InterPro"/>
</dbReference>
<dbReference type="Pfam" id="PF00118">
    <property type="entry name" value="Cpn60_TCP1"/>
    <property type="match status" value="1"/>
</dbReference>
<dbReference type="InterPro" id="IPR001844">
    <property type="entry name" value="Cpn60/GroEL"/>
</dbReference>
<dbReference type="EMBL" id="JAGRRH010000089">
    <property type="protein sequence ID" value="KAG7337269.1"/>
    <property type="molecule type" value="Genomic_DNA"/>
</dbReference>
<evidence type="ECO:0000313" key="5">
    <source>
        <dbReference type="Proteomes" id="UP000693970"/>
    </source>
</evidence>
<dbReference type="GO" id="GO:0140662">
    <property type="term" value="F:ATP-dependent protein folding chaperone"/>
    <property type="evidence" value="ECO:0007669"/>
    <property type="project" value="InterPro"/>
</dbReference>
<protein>
    <submittedName>
        <fullName evidence="4">Chaperon GroL</fullName>
    </submittedName>
</protein>
<organism evidence="4 5">
    <name type="scientific">Nitzschia inconspicua</name>
    <dbReference type="NCBI Taxonomy" id="303405"/>
    <lineage>
        <taxon>Eukaryota</taxon>
        <taxon>Sar</taxon>
        <taxon>Stramenopiles</taxon>
        <taxon>Ochrophyta</taxon>
        <taxon>Bacillariophyta</taxon>
        <taxon>Bacillariophyceae</taxon>
        <taxon>Bacillariophycidae</taxon>
        <taxon>Bacillariales</taxon>
        <taxon>Bacillariaceae</taxon>
        <taxon>Nitzschia</taxon>
    </lineage>
</organism>
<proteinExistence type="inferred from homology"/>
<dbReference type="PANTHER" id="PTHR45633">
    <property type="entry name" value="60 KDA HEAT SHOCK PROTEIN, MITOCHONDRIAL"/>
    <property type="match status" value="1"/>
</dbReference>
<evidence type="ECO:0000256" key="3">
    <source>
        <dbReference type="SAM" id="MobiDB-lite"/>
    </source>
</evidence>